<reference evidence="19" key="1">
    <citation type="submission" date="2021-01" db="EMBL/GenBank/DDBJ databases">
        <title>Modified the classification status of verrucomicrobia.</title>
        <authorList>
            <person name="Feng X."/>
        </authorList>
    </citation>
    <scope>NUCLEOTIDE SEQUENCE</scope>
    <source>
        <strain evidence="19">KCTC 22041</strain>
    </source>
</reference>
<dbReference type="Pfam" id="PF13614">
    <property type="entry name" value="AAA_31"/>
    <property type="match status" value="1"/>
</dbReference>
<dbReference type="InterPro" id="IPR032807">
    <property type="entry name" value="GNVR"/>
</dbReference>
<evidence type="ECO:0000259" key="16">
    <source>
        <dbReference type="Pfam" id="PF02706"/>
    </source>
</evidence>
<evidence type="ECO:0000256" key="10">
    <source>
        <dbReference type="ARBA" id="ARBA00022989"/>
    </source>
</evidence>
<dbReference type="EC" id="2.7.10.2" evidence="19"/>
<dbReference type="RefSeq" id="WP_200270779.1">
    <property type="nucleotide sequence ID" value="NZ_JAENIJ010000017.1"/>
</dbReference>
<evidence type="ECO:0000259" key="17">
    <source>
        <dbReference type="Pfam" id="PF13614"/>
    </source>
</evidence>
<comment type="similarity">
    <text evidence="2">Belongs to the etk/wzc family.</text>
</comment>
<feature type="region of interest" description="Disordered" evidence="14">
    <location>
        <begin position="1"/>
        <end position="25"/>
    </location>
</feature>
<evidence type="ECO:0000256" key="3">
    <source>
        <dbReference type="ARBA" id="ARBA00022475"/>
    </source>
</evidence>
<keyword evidence="11 15" id="KW-0472">Membrane</keyword>
<dbReference type="Proteomes" id="UP000603141">
    <property type="component" value="Unassembled WGS sequence"/>
</dbReference>
<evidence type="ECO:0000256" key="5">
    <source>
        <dbReference type="ARBA" id="ARBA00022679"/>
    </source>
</evidence>
<dbReference type="Gene3D" id="3.40.50.300">
    <property type="entry name" value="P-loop containing nucleotide triphosphate hydrolases"/>
    <property type="match status" value="1"/>
</dbReference>
<keyword evidence="3" id="KW-1003">Cell membrane</keyword>
<dbReference type="SUPFAM" id="SSF52540">
    <property type="entry name" value="P-loop containing nucleoside triphosphate hydrolases"/>
    <property type="match status" value="1"/>
</dbReference>
<evidence type="ECO:0000256" key="14">
    <source>
        <dbReference type="SAM" id="MobiDB-lite"/>
    </source>
</evidence>
<keyword evidence="6 15" id="KW-0812">Transmembrane</keyword>
<organism evidence="19 20">
    <name type="scientific">Luteolibacter pohnpeiensis</name>
    <dbReference type="NCBI Taxonomy" id="454153"/>
    <lineage>
        <taxon>Bacteria</taxon>
        <taxon>Pseudomonadati</taxon>
        <taxon>Verrucomicrobiota</taxon>
        <taxon>Verrucomicrobiia</taxon>
        <taxon>Verrucomicrobiales</taxon>
        <taxon>Verrucomicrobiaceae</taxon>
        <taxon>Luteolibacter</taxon>
    </lineage>
</organism>
<feature type="domain" description="AAA" evidence="17">
    <location>
        <begin position="512"/>
        <end position="648"/>
    </location>
</feature>
<keyword evidence="10 15" id="KW-1133">Transmembrane helix</keyword>
<dbReference type="PANTHER" id="PTHR32309:SF31">
    <property type="entry name" value="CAPSULAR EXOPOLYSACCHARIDE FAMILY"/>
    <property type="match status" value="1"/>
</dbReference>
<sequence length="721" mass="80837">MPKPTRIRHQEPDYDDFDDEPSSGFETEIRQEKIRQLVQDLIGRWYWVALFVILGILAGFYYLSKAPEIYSAKSTLLVKQQMGSVMAKSDQVDEIDLRTDDAMNTVAQRVLRQDLLKKIAARPDILNLPGIIPEPVNWLPHWAQGWFPDPKEKQLEAQKAPADALPNLIRNWTSVDVRRNTRLVDITVEHPSPEVAQALADAIATEYQTELTGVRSEGRMNSMGILDKESDEARTHLQTAQNALANYKRVLDTLEELELREKAVLDLSRKYKAKHPKMVTAQSDLNTFQQRFLSEFDSVRSSPVDRQYWEDHNSELTANGSDDASRLQVARRLLVARQSVLESEIESQTNVFNSILTRKQEQDINQQGTESEMEISSLAELPKRPVSPKKPLILGAAFIGGGFFGLIIAMILTRLDNKLHTVGQAEQVTGLPVLAAIPDIPTKALSQATRKRKVNLDSIPVARRRWDPHLVFREGTSNTTFAEMYRVLRASVSLLGDEKKRKVTLFSSALPGEGKTTTSCNFAIAAAQQGKRTLLVDLDLRKPSVHKNFGIQRDTHPSGSTEILAGQAKFEDSIYTDTGEKNLHIILSGKRAPNPGELLNATKLEEFLKLATSYYDVVVLDSAPLLAVPDTRILAPMVDNFCIVTRAEYGPKGAIRRVISLLRADDNLPAGIIFNGFLEKKRLIGANYSYGNYQTNRYGKAYRYGYGSYGSYGAYGDEDED</sequence>
<dbReference type="AlphaFoldDB" id="A0A934SBU9"/>
<evidence type="ECO:0000313" key="20">
    <source>
        <dbReference type="Proteomes" id="UP000603141"/>
    </source>
</evidence>
<feature type="transmembrane region" description="Helical" evidence="15">
    <location>
        <begin position="45"/>
        <end position="63"/>
    </location>
</feature>
<evidence type="ECO:0000256" key="7">
    <source>
        <dbReference type="ARBA" id="ARBA00022741"/>
    </source>
</evidence>
<evidence type="ECO:0000256" key="11">
    <source>
        <dbReference type="ARBA" id="ARBA00023136"/>
    </source>
</evidence>
<evidence type="ECO:0000313" key="19">
    <source>
        <dbReference type="EMBL" id="MBK1883044.1"/>
    </source>
</evidence>
<name>A0A934SBU9_9BACT</name>
<dbReference type="GO" id="GO:0005886">
    <property type="term" value="C:plasma membrane"/>
    <property type="evidence" value="ECO:0007669"/>
    <property type="project" value="UniProtKB-SubCell"/>
</dbReference>
<evidence type="ECO:0000256" key="4">
    <source>
        <dbReference type="ARBA" id="ARBA00022519"/>
    </source>
</evidence>
<protein>
    <submittedName>
        <fullName evidence="19">Polysaccharide biosynthesis tyrosine autokinase</fullName>
        <ecNumber evidence="19">2.7.10.2</ecNumber>
    </submittedName>
</protein>
<accession>A0A934SBU9</accession>
<evidence type="ECO:0000259" key="18">
    <source>
        <dbReference type="Pfam" id="PF13807"/>
    </source>
</evidence>
<dbReference type="PANTHER" id="PTHR32309">
    <property type="entry name" value="TYROSINE-PROTEIN KINASE"/>
    <property type="match status" value="1"/>
</dbReference>
<keyword evidence="7" id="KW-0547">Nucleotide-binding</keyword>
<dbReference type="CDD" id="cd05387">
    <property type="entry name" value="BY-kinase"/>
    <property type="match status" value="1"/>
</dbReference>
<dbReference type="InterPro" id="IPR003856">
    <property type="entry name" value="LPS_length_determ_N"/>
</dbReference>
<gene>
    <name evidence="19" type="ORF">JIN85_11500</name>
</gene>
<dbReference type="InterPro" id="IPR005702">
    <property type="entry name" value="Wzc-like_C"/>
</dbReference>
<evidence type="ECO:0000256" key="8">
    <source>
        <dbReference type="ARBA" id="ARBA00022777"/>
    </source>
</evidence>
<evidence type="ECO:0000256" key="2">
    <source>
        <dbReference type="ARBA" id="ARBA00008883"/>
    </source>
</evidence>
<keyword evidence="4" id="KW-0997">Cell inner membrane</keyword>
<comment type="catalytic activity">
    <reaction evidence="13">
        <text>L-tyrosyl-[protein] + ATP = O-phospho-L-tyrosyl-[protein] + ADP + H(+)</text>
        <dbReference type="Rhea" id="RHEA:10596"/>
        <dbReference type="Rhea" id="RHEA-COMP:10136"/>
        <dbReference type="Rhea" id="RHEA-COMP:20101"/>
        <dbReference type="ChEBI" id="CHEBI:15378"/>
        <dbReference type="ChEBI" id="CHEBI:30616"/>
        <dbReference type="ChEBI" id="CHEBI:46858"/>
        <dbReference type="ChEBI" id="CHEBI:61978"/>
        <dbReference type="ChEBI" id="CHEBI:456216"/>
    </reaction>
</comment>
<evidence type="ECO:0000256" key="1">
    <source>
        <dbReference type="ARBA" id="ARBA00004429"/>
    </source>
</evidence>
<dbReference type="Pfam" id="PF02706">
    <property type="entry name" value="Wzz"/>
    <property type="match status" value="1"/>
</dbReference>
<dbReference type="Pfam" id="PF13807">
    <property type="entry name" value="GNVR"/>
    <property type="match status" value="1"/>
</dbReference>
<keyword evidence="12" id="KW-0829">Tyrosine-protein kinase</keyword>
<dbReference type="InterPro" id="IPR027417">
    <property type="entry name" value="P-loop_NTPase"/>
</dbReference>
<evidence type="ECO:0000256" key="13">
    <source>
        <dbReference type="ARBA" id="ARBA00053015"/>
    </source>
</evidence>
<feature type="transmembrane region" description="Helical" evidence="15">
    <location>
        <begin position="392"/>
        <end position="412"/>
    </location>
</feature>
<evidence type="ECO:0000256" key="9">
    <source>
        <dbReference type="ARBA" id="ARBA00022840"/>
    </source>
</evidence>
<evidence type="ECO:0000256" key="12">
    <source>
        <dbReference type="ARBA" id="ARBA00023137"/>
    </source>
</evidence>
<comment type="subcellular location">
    <subcellularLocation>
        <location evidence="1">Cell inner membrane</location>
        <topology evidence="1">Multi-pass membrane protein</topology>
    </subcellularLocation>
</comment>
<feature type="domain" description="Polysaccharide chain length determinant N-terminal" evidence="16">
    <location>
        <begin position="35"/>
        <end position="119"/>
    </location>
</feature>
<evidence type="ECO:0000256" key="6">
    <source>
        <dbReference type="ARBA" id="ARBA00022692"/>
    </source>
</evidence>
<dbReference type="EMBL" id="JAENIJ010000017">
    <property type="protein sequence ID" value="MBK1883044.1"/>
    <property type="molecule type" value="Genomic_DNA"/>
</dbReference>
<dbReference type="InterPro" id="IPR025669">
    <property type="entry name" value="AAA_dom"/>
</dbReference>
<keyword evidence="20" id="KW-1185">Reference proteome</keyword>
<keyword evidence="9" id="KW-0067">ATP-binding</keyword>
<dbReference type="InterPro" id="IPR050445">
    <property type="entry name" value="Bact_polysacc_biosynth/exp"/>
</dbReference>
<dbReference type="GO" id="GO:0004715">
    <property type="term" value="F:non-membrane spanning protein tyrosine kinase activity"/>
    <property type="evidence" value="ECO:0007669"/>
    <property type="project" value="UniProtKB-EC"/>
</dbReference>
<keyword evidence="5 19" id="KW-0808">Transferase</keyword>
<proteinExistence type="inferred from homology"/>
<feature type="domain" description="Tyrosine-protein kinase G-rich" evidence="18">
    <location>
        <begin position="341"/>
        <end position="411"/>
    </location>
</feature>
<evidence type="ECO:0000256" key="15">
    <source>
        <dbReference type="SAM" id="Phobius"/>
    </source>
</evidence>
<keyword evidence="8" id="KW-0418">Kinase</keyword>
<comment type="caution">
    <text evidence="19">The sequence shown here is derived from an EMBL/GenBank/DDBJ whole genome shotgun (WGS) entry which is preliminary data.</text>
</comment>
<dbReference type="GO" id="GO:0005524">
    <property type="term" value="F:ATP binding"/>
    <property type="evidence" value="ECO:0007669"/>
    <property type="project" value="UniProtKB-KW"/>
</dbReference>
<dbReference type="NCBIfam" id="TIGR01007">
    <property type="entry name" value="eps_fam"/>
    <property type="match status" value="1"/>
</dbReference>